<dbReference type="InterPro" id="IPR011111">
    <property type="entry name" value="Plasmid_RepB"/>
</dbReference>
<accession>A0A6C2CH32</accession>
<dbReference type="EMBL" id="SDKK01000029">
    <property type="protein sequence ID" value="TYC52942.1"/>
    <property type="molecule type" value="Genomic_DNA"/>
</dbReference>
<evidence type="ECO:0000259" key="1">
    <source>
        <dbReference type="Pfam" id="PF07506"/>
    </source>
</evidence>
<sequence length="213" mass="23916">MGLVERLPYNKRINRLAAVQDHKMIVNAIERGVSAERIGSALDLSPETVRQRFRLLDGICAEAAEILSDKPCPAHIFRILKKMKPIRQIEAAELMEGQRNYSLSFATAILASTTAQHLVTEHNKKTRKSDDALPSSDSMERLERELAALQTQNKAIEDSYGPDVLHLTVIRGYLGGVLSCASIVNWLAKNQPDYLREFQKIAEMSELPFSKKN</sequence>
<gene>
    <name evidence="2" type="ORF">ETQ85_22125</name>
</gene>
<dbReference type="Proteomes" id="UP000389128">
    <property type="component" value="Unassembled WGS sequence"/>
</dbReference>
<organism evidence="2 3">
    <name type="scientific">Zoogloea oleivorans</name>
    <dbReference type="NCBI Taxonomy" id="1552750"/>
    <lineage>
        <taxon>Bacteria</taxon>
        <taxon>Pseudomonadati</taxon>
        <taxon>Pseudomonadota</taxon>
        <taxon>Betaproteobacteria</taxon>
        <taxon>Rhodocyclales</taxon>
        <taxon>Zoogloeaceae</taxon>
        <taxon>Zoogloea</taxon>
    </lineage>
</organism>
<dbReference type="SUPFAM" id="SSF109709">
    <property type="entry name" value="KorB DNA-binding domain-like"/>
    <property type="match status" value="1"/>
</dbReference>
<protein>
    <submittedName>
        <fullName evidence="2">RepB plasmid partition</fullName>
    </submittedName>
</protein>
<dbReference type="OrthoDB" id="7632576at2"/>
<dbReference type="Pfam" id="PF07506">
    <property type="entry name" value="RepB"/>
    <property type="match status" value="1"/>
</dbReference>
<evidence type="ECO:0000313" key="2">
    <source>
        <dbReference type="EMBL" id="TYC52942.1"/>
    </source>
</evidence>
<proteinExistence type="predicted"/>
<keyword evidence="3" id="KW-1185">Reference proteome</keyword>
<comment type="caution">
    <text evidence="2">The sequence shown here is derived from an EMBL/GenBank/DDBJ whole genome shotgun (WGS) entry which is preliminary data.</text>
</comment>
<reference evidence="2 3" key="1">
    <citation type="submission" date="2019-01" db="EMBL/GenBank/DDBJ databases">
        <title>Zoogloea oleivorans genome sequencing and assembly.</title>
        <authorList>
            <person name="Tancsics A."/>
            <person name="Farkas M."/>
            <person name="Kriszt B."/>
            <person name="Maroti G."/>
            <person name="Horvath B."/>
        </authorList>
    </citation>
    <scope>NUCLEOTIDE SEQUENCE [LARGE SCALE GENOMIC DNA]</scope>
    <source>
        <strain evidence="2 3">Buc</strain>
    </source>
</reference>
<feature type="domain" description="RepB plasmid partition" evidence="1">
    <location>
        <begin position="13"/>
        <end position="198"/>
    </location>
</feature>
<dbReference type="AlphaFoldDB" id="A0A6C2CH32"/>
<evidence type="ECO:0000313" key="3">
    <source>
        <dbReference type="Proteomes" id="UP000389128"/>
    </source>
</evidence>
<name>A0A6C2CH32_9RHOO</name>